<keyword evidence="1" id="KW-0175">Coiled coil</keyword>
<evidence type="ECO:0000313" key="3">
    <source>
        <dbReference type="WBParaSite" id="ALUE_0001234101-mRNA-1"/>
    </source>
</evidence>
<evidence type="ECO:0000313" key="2">
    <source>
        <dbReference type="Proteomes" id="UP000036681"/>
    </source>
</evidence>
<reference evidence="3" key="1">
    <citation type="submission" date="2023-03" db="UniProtKB">
        <authorList>
            <consortium name="WormBaseParasite"/>
        </authorList>
    </citation>
    <scope>IDENTIFICATION</scope>
</reference>
<proteinExistence type="predicted"/>
<name>A0A9J2PS42_ASCLU</name>
<dbReference type="Proteomes" id="UP000036681">
    <property type="component" value="Unplaced"/>
</dbReference>
<dbReference type="WBParaSite" id="ALUE_0001234101-mRNA-1">
    <property type="protein sequence ID" value="ALUE_0001234101-mRNA-1"/>
    <property type="gene ID" value="ALUE_0001234101"/>
</dbReference>
<feature type="coiled-coil region" evidence="1">
    <location>
        <begin position="102"/>
        <end position="129"/>
    </location>
</feature>
<accession>A0A9J2PS42</accession>
<organism evidence="2 3">
    <name type="scientific">Ascaris lumbricoides</name>
    <name type="common">Giant roundworm</name>
    <dbReference type="NCBI Taxonomy" id="6252"/>
    <lineage>
        <taxon>Eukaryota</taxon>
        <taxon>Metazoa</taxon>
        <taxon>Ecdysozoa</taxon>
        <taxon>Nematoda</taxon>
        <taxon>Chromadorea</taxon>
        <taxon>Rhabditida</taxon>
        <taxon>Spirurina</taxon>
        <taxon>Ascaridomorpha</taxon>
        <taxon>Ascaridoidea</taxon>
        <taxon>Ascarididae</taxon>
        <taxon>Ascaris</taxon>
    </lineage>
</organism>
<sequence>MVGSQSVGSLLQTVSLRTDEKSAESSKEVTISEQMDPTMYTRQGIFPNGFFGHANGYLTQFPGSIGDQTSQQVTFEFRCKCNSKVNKNANSVQNVQVPADANAQAQQQIQQLQEQLRQQTEQLRRQQQLASTLTGFEQFANLLSIADGLDCACTGVSPNMNLNQQGLSTGPSFINTQGFIHPQIAGMVGGVPLTAPFNTRLLPLDRLSAGPMLP</sequence>
<protein>
    <submittedName>
        <fullName evidence="3">Uncharacterized protein</fullName>
    </submittedName>
</protein>
<keyword evidence="2" id="KW-1185">Reference proteome</keyword>
<evidence type="ECO:0000256" key="1">
    <source>
        <dbReference type="SAM" id="Coils"/>
    </source>
</evidence>
<dbReference type="AlphaFoldDB" id="A0A9J2PS42"/>